<dbReference type="EC" id="2.7.7.7" evidence="2"/>
<evidence type="ECO:0000256" key="4">
    <source>
        <dbReference type="ARBA" id="ARBA00022490"/>
    </source>
</evidence>
<dbReference type="Gene3D" id="1.10.150.870">
    <property type="match status" value="1"/>
</dbReference>
<evidence type="ECO:0000256" key="7">
    <source>
        <dbReference type="ARBA" id="ARBA00022705"/>
    </source>
</evidence>
<evidence type="ECO:0000313" key="11">
    <source>
        <dbReference type="EMBL" id="BAO30982.1"/>
    </source>
</evidence>
<gene>
    <name evidence="11" type="ORF">SUTH_03209</name>
</gene>
<keyword evidence="5" id="KW-0808">Transferase</keyword>
<dbReference type="InterPro" id="IPR011708">
    <property type="entry name" value="DNA_pol3_alpha_NTPase_dom"/>
</dbReference>
<dbReference type="Proteomes" id="UP000031637">
    <property type="component" value="Chromosome"/>
</dbReference>
<dbReference type="InterPro" id="IPR049821">
    <property type="entry name" value="PolIIIA_DnaE1_PHP"/>
</dbReference>
<accession>W0SJ18</accession>
<dbReference type="InterPro" id="IPR012340">
    <property type="entry name" value="NA-bd_OB-fold"/>
</dbReference>
<keyword evidence="7" id="KW-0235">DNA replication</keyword>
<dbReference type="GO" id="GO:0008408">
    <property type="term" value="F:3'-5' exonuclease activity"/>
    <property type="evidence" value="ECO:0007669"/>
    <property type="project" value="InterPro"/>
</dbReference>
<keyword evidence="6" id="KW-0548">Nucleotidyltransferase</keyword>
<dbReference type="RefSeq" id="WP_041100646.1">
    <property type="nucleotide sequence ID" value="NZ_AP012547.1"/>
</dbReference>
<dbReference type="PANTHER" id="PTHR32294:SF0">
    <property type="entry name" value="DNA POLYMERASE III SUBUNIT ALPHA"/>
    <property type="match status" value="1"/>
</dbReference>
<dbReference type="KEGG" id="shd:SUTH_03209"/>
<dbReference type="EMBL" id="AP012547">
    <property type="protein sequence ID" value="BAO30982.1"/>
    <property type="molecule type" value="Genomic_DNA"/>
</dbReference>
<evidence type="ECO:0000256" key="1">
    <source>
        <dbReference type="ARBA" id="ARBA00004496"/>
    </source>
</evidence>
<dbReference type="GO" id="GO:0003887">
    <property type="term" value="F:DNA-directed DNA polymerase activity"/>
    <property type="evidence" value="ECO:0007669"/>
    <property type="project" value="UniProtKB-KW"/>
</dbReference>
<feature type="domain" description="Polymerase/histidinol phosphatase N-terminal" evidence="10">
    <location>
        <begin position="10"/>
        <end position="77"/>
    </location>
</feature>
<dbReference type="Pfam" id="PF20914">
    <property type="entry name" value="DNA_pol_IIIA_C"/>
    <property type="match status" value="1"/>
</dbReference>
<dbReference type="InterPro" id="IPR016195">
    <property type="entry name" value="Pol/histidinol_Pase-like"/>
</dbReference>
<dbReference type="Pfam" id="PF17657">
    <property type="entry name" value="DNA_pol3_finger"/>
    <property type="match status" value="1"/>
</dbReference>
<dbReference type="OrthoDB" id="9803237at2"/>
<evidence type="ECO:0000259" key="10">
    <source>
        <dbReference type="SMART" id="SM00481"/>
    </source>
</evidence>
<dbReference type="InterPro" id="IPR004805">
    <property type="entry name" value="DnaE2/DnaE/PolC"/>
</dbReference>
<dbReference type="InterPro" id="IPR003141">
    <property type="entry name" value="Pol/His_phosphatase_N"/>
</dbReference>
<keyword evidence="8" id="KW-0239">DNA-directed DNA polymerase</keyword>
<evidence type="ECO:0000256" key="2">
    <source>
        <dbReference type="ARBA" id="ARBA00012417"/>
    </source>
</evidence>
<dbReference type="Pfam" id="PF02811">
    <property type="entry name" value="PHP"/>
    <property type="match status" value="1"/>
</dbReference>
<dbReference type="InterPro" id="IPR041931">
    <property type="entry name" value="DNA_pol3_alpha_thumb_dom"/>
</dbReference>
<dbReference type="SUPFAM" id="SSF89550">
    <property type="entry name" value="PHP domain-like"/>
    <property type="match status" value="1"/>
</dbReference>
<dbReference type="InterPro" id="IPR029460">
    <property type="entry name" value="DNAPol_HHH"/>
</dbReference>
<dbReference type="PANTHER" id="PTHR32294">
    <property type="entry name" value="DNA POLYMERASE III SUBUNIT ALPHA"/>
    <property type="match status" value="1"/>
</dbReference>
<dbReference type="SMART" id="SM00481">
    <property type="entry name" value="POLIIIAc"/>
    <property type="match status" value="1"/>
</dbReference>
<evidence type="ECO:0000256" key="9">
    <source>
        <dbReference type="ARBA" id="ARBA00049244"/>
    </source>
</evidence>
<dbReference type="Pfam" id="PF07733">
    <property type="entry name" value="DNA_pol3_alpha"/>
    <property type="match status" value="1"/>
</dbReference>
<name>W0SJ18_9PROT</name>
<dbReference type="NCBIfam" id="TIGR00594">
    <property type="entry name" value="polc"/>
    <property type="match status" value="1"/>
</dbReference>
<evidence type="ECO:0000256" key="8">
    <source>
        <dbReference type="ARBA" id="ARBA00022932"/>
    </source>
</evidence>
<dbReference type="Pfam" id="PF14579">
    <property type="entry name" value="HHH_6"/>
    <property type="match status" value="1"/>
</dbReference>
<dbReference type="AlphaFoldDB" id="W0SJ18"/>
<dbReference type="Gene3D" id="2.40.50.140">
    <property type="entry name" value="Nucleic acid-binding proteins"/>
    <property type="match status" value="1"/>
</dbReference>
<dbReference type="GO" id="GO:0005737">
    <property type="term" value="C:cytoplasm"/>
    <property type="evidence" value="ECO:0007669"/>
    <property type="project" value="UniProtKB-SubCell"/>
</dbReference>
<keyword evidence="4" id="KW-0963">Cytoplasm</keyword>
<evidence type="ECO:0000256" key="6">
    <source>
        <dbReference type="ARBA" id="ARBA00022695"/>
    </source>
</evidence>
<evidence type="ECO:0000313" key="12">
    <source>
        <dbReference type="Proteomes" id="UP000031637"/>
    </source>
</evidence>
<dbReference type="InterPro" id="IPR004365">
    <property type="entry name" value="NA-bd_OB_tRNA"/>
</dbReference>
<comment type="subcellular location">
    <subcellularLocation>
        <location evidence="1">Cytoplasm</location>
    </subcellularLocation>
</comment>
<organism evidence="11 12">
    <name type="scientific">Sulfuritalea hydrogenivorans sk43H</name>
    <dbReference type="NCBI Taxonomy" id="1223802"/>
    <lineage>
        <taxon>Bacteria</taxon>
        <taxon>Pseudomonadati</taxon>
        <taxon>Pseudomonadota</taxon>
        <taxon>Betaproteobacteria</taxon>
        <taxon>Nitrosomonadales</taxon>
        <taxon>Sterolibacteriaceae</taxon>
        <taxon>Sulfuritalea</taxon>
    </lineage>
</organism>
<dbReference type="InterPro" id="IPR004013">
    <property type="entry name" value="PHP_dom"/>
</dbReference>
<proteinExistence type="predicted"/>
<dbReference type="InterPro" id="IPR040982">
    <property type="entry name" value="DNA_pol3_finger"/>
</dbReference>
<keyword evidence="12" id="KW-1185">Reference proteome</keyword>
<dbReference type="STRING" id="1223802.SUTH_03209"/>
<evidence type="ECO:0000256" key="3">
    <source>
        <dbReference type="ARBA" id="ARBA00019114"/>
    </source>
</evidence>
<reference evidence="11 12" key="1">
    <citation type="journal article" date="2014" name="Syst. Appl. Microbiol.">
        <title>Complete genomes of freshwater sulfur oxidizers Sulfuricella denitrificans skB26 and Sulfuritalea hydrogenivorans sk43H: genetic insights into the sulfur oxidation pathway of betaproteobacteria.</title>
        <authorList>
            <person name="Watanabe T."/>
            <person name="Kojima H."/>
            <person name="Fukui M."/>
        </authorList>
    </citation>
    <scope>NUCLEOTIDE SEQUENCE [LARGE SCALE GENOMIC DNA]</scope>
    <source>
        <strain evidence="11">DSM22779</strain>
    </source>
</reference>
<dbReference type="CDD" id="cd07433">
    <property type="entry name" value="PHP_PolIIIA_DnaE1"/>
    <property type="match status" value="1"/>
</dbReference>
<dbReference type="Gene3D" id="3.20.20.140">
    <property type="entry name" value="Metal-dependent hydrolases"/>
    <property type="match status" value="1"/>
</dbReference>
<comment type="catalytic activity">
    <reaction evidence="9">
        <text>DNA(n) + a 2'-deoxyribonucleoside 5'-triphosphate = DNA(n+1) + diphosphate</text>
        <dbReference type="Rhea" id="RHEA:22508"/>
        <dbReference type="Rhea" id="RHEA-COMP:17339"/>
        <dbReference type="Rhea" id="RHEA-COMP:17340"/>
        <dbReference type="ChEBI" id="CHEBI:33019"/>
        <dbReference type="ChEBI" id="CHEBI:61560"/>
        <dbReference type="ChEBI" id="CHEBI:173112"/>
        <dbReference type="EC" id="2.7.7.7"/>
    </reaction>
</comment>
<dbReference type="NCBIfam" id="NF004226">
    <property type="entry name" value="PRK05673.1"/>
    <property type="match status" value="1"/>
</dbReference>
<dbReference type="GO" id="GO:0003676">
    <property type="term" value="F:nucleic acid binding"/>
    <property type="evidence" value="ECO:0007669"/>
    <property type="project" value="InterPro"/>
</dbReference>
<sequence>MSAPPLPGFVHLRLHSEYSITDGLTRIDEVIARAAADGQPALAITDLANLFGMVKFYTAARGKGIKPIIGCDVWIGDEDAAEKNDGPARLLLLAKNRGGYLRLCELLSAAYLAPRRHGRAEITRTQLAQGDNSGLIALSGGPLGDIGQLLAAGKLDQADVRAQAWARLFPGSYYIEVQRPGGRDGAAANEVLVAASVDLAARLGLPLVATHPVQFLDRDDFKAHEARVCIADGYVLGDTRRPKKYSPEQYFKTQAEMAELFADLPEALQNSAEIARRCNLTVELGKSRLPDFPTPAGEPLEAFLASESHAGLERRLQLLYPDSAEREKQRPTYVARLDFEIATIVKMGFPGYFLIVADFIRWAKNNGVPVGPGRGSGAGSLVAYSLDITDLDPLRYDLLFERFLNPERVSMPDFDIDFCQEGRDRVIDYVKKKYGAHAVSQIVTFGTLAAKAVIRDVGRVLDLGFNFVDQFAKLIPNELGITLKDALDKEPAIRARIDSEEEVAELWALALKLEGLTRNVGMHAGGVLIAPGKLTDFCPLYAAAGAESVVSQFDKDDVEKAGLVKFDFLGLRTLTILDEAVRLAKEVEGVEIDLATLSLDDRETYDAVFKSANTTAVFQFESGGMKDTLIKAKPDCLEDLIALNALYRPGPMDFIPDFINRKHGTRFEYPHPCLEPVLANTYGIMVYQEQVMQTAQVAAGYSLGGADLLRRAMGKKKPEEMAQQREIFVKGAAANAINEIKANEIFDTMEKFAGYGFNKSHAAAYSLVAYHTGWLKRHHPAAFVSATLSSEMGNTDKLQFFYKDAIDNGLVFLPPDINHGSIRFRPVDGKTIRYGLGAIKGTGEAALSVILKARESGGAFTDLFDFCRRIDKRVVNRRVIEALIRAGAFDAIDDHRAKLLASTGVALEAAEQAERNAMQGGLFDTGAQADTAHYVDVPRWNEREQLMNEKPALGFFFSGHPYHAYATELGAFVKRRLGQLEAQREPVLLAGVVMSTRTQMTRRGKMAVVALDDGTTQLEVTVFNELWEAERAKIKEDELLLVEGKVQKDDYSGGLRITADKLYTLAEARGRYARGLRLTMNGGSDAKRLQALLAPFRNGPCPVRLSYRNGDAVAELPLPETWRVRLDDALLAGLADWLKPENVKVIYQ</sequence>
<dbReference type="CDD" id="cd04485">
    <property type="entry name" value="DnaE_OBF"/>
    <property type="match status" value="1"/>
</dbReference>
<dbReference type="Gene3D" id="1.10.10.1600">
    <property type="entry name" value="Bacterial DNA polymerase III alpha subunit, thumb domain"/>
    <property type="match status" value="1"/>
</dbReference>
<dbReference type="GO" id="GO:0006260">
    <property type="term" value="P:DNA replication"/>
    <property type="evidence" value="ECO:0007669"/>
    <property type="project" value="UniProtKB-KW"/>
</dbReference>
<dbReference type="Pfam" id="PF01336">
    <property type="entry name" value="tRNA_anti-codon"/>
    <property type="match status" value="1"/>
</dbReference>
<dbReference type="HOGENOM" id="CLU_001600_0_0_4"/>
<protein>
    <recommendedName>
        <fullName evidence="3">DNA polymerase III subunit alpha</fullName>
        <ecNumber evidence="2">2.7.7.7</ecNumber>
    </recommendedName>
</protein>
<dbReference type="InterPro" id="IPR048472">
    <property type="entry name" value="DNA_pol_IIIA_C"/>
</dbReference>
<evidence type="ECO:0000256" key="5">
    <source>
        <dbReference type="ARBA" id="ARBA00022679"/>
    </source>
</evidence>